<name>A0A699TFX7_TANCI</name>
<gene>
    <name evidence="1" type="ORF">Tci_880160</name>
</gene>
<evidence type="ECO:0000313" key="1">
    <source>
        <dbReference type="EMBL" id="GFD08191.1"/>
    </source>
</evidence>
<feature type="non-terminal residue" evidence="1">
    <location>
        <position position="176"/>
    </location>
</feature>
<accession>A0A699TFX7</accession>
<comment type="caution">
    <text evidence="1">The sequence shown here is derived from an EMBL/GenBank/DDBJ whole genome shotgun (WGS) entry which is preliminary data.</text>
</comment>
<feature type="non-terminal residue" evidence="1">
    <location>
        <position position="1"/>
    </location>
</feature>
<sequence length="176" mass="20814">DLFLKSDIDKDENHILRPSTVSIAKKFKELIQKDKLTIADFECARLKWLKVQYNNDVEIEYHVSQLKAAVLSKAQWKSDEGYVSKPRSFERHISKNKIPERWSKEVRRYHFEALNGIHHWEENIIDFFKAGMSVVTKGNVISNLRIVLVIRIDVKNKWGYGFLTSIVVRRSYDKEY</sequence>
<dbReference type="EMBL" id="BKCJ011236565">
    <property type="protein sequence ID" value="GFD08191.1"/>
    <property type="molecule type" value="Genomic_DNA"/>
</dbReference>
<protein>
    <submittedName>
        <fullName evidence="1">Uncharacterized protein</fullName>
    </submittedName>
</protein>
<organism evidence="1">
    <name type="scientific">Tanacetum cinerariifolium</name>
    <name type="common">Dalmatian daisy</name>
    <name type="synonym">Chrysanthemum cinerariifolium</name>
    <dbReference type="NCBI Taxonomy" id="118510"/>
    <lineage>
        <taxon>Eukaryota</taxon>
        <taxon>Viridiplantae</taxon>
        <taxon>Streptophyta</taxon>
        <taxon>Embryophyta</taxon>
        <taxon>Tracheophyta</taxon>
        <taxon>Spermatophyta</taxon>
        <taxon>Magnoliopsida</taxon>
        <taxon>eudicotyledons</taxon>
        <taxon>Gunneridae</taxon>
        <taxon>Pentapetalae</taxon>
        <taxon>asterids</taxon>
        <taxon>campanulids</taxon>
        <taxon>Asterales</taxon>
        <taxon>Asteraceae</taxon>
        <taxon>Asteroideae</taxon>
        <taxon>Anthemideae</taxon>
        <taxon>Anthemidinae</taxon>
        <taxon>Tanacetum</taxon>
    </lineage>
</organism>
<reference evidence="1" key="1">
    <citation type="journal article" date="2019" name="Sci. Rep.">
        <title>Draft genome of Tanacetum cinerariifolium, the natural source of mosquito coil.</title>
        <authorList>
            <person name="Yamashiro T."/>
            <person name="Shiraishi A."/>
            <person name="Satake H."/>
            <person name="Nakayama K."/>
        </authorList>
    </citation>
    <scope>NUCLEOTIDE SEQUENCE</scope>
</reference>
<proteinExistence type="predicted"/>
<dbReference type="AlphaFoldDB" id="A0A699TFX7"/>